<proteinExistence type="predicted"/>
<protein>
    <submittedName>
        <fullName evidence="1">Uncharacterized protein</fullName>
    </submittedName>
</protein>
<dbReference type="Gene3D" id="3.30.250.20">
    <property type="entry name" value="L1 transposable element, C-terminal domain"/>
    <property type="match status" value="1"/>
</dbReference>
<feature type="non-terminal residue" evidence="1">
    <location>
        <position position="117"/>
    </location>
</feature>
<dbReference type="EMBL" id="OW240916">
    <property type="protein sequence ID" value="CAH2296602.1"/>
    <property type="molecule type" value="Genomic_DNA"/>
</dbReference>
<dbReference type="AlphaFoldDB" id="A0AAD1SB80"/>
<name>A0AAD1SB80_PELCU</name>
<reference evidence="1" key="1">
    <citation type="submission" date="2022-03" db="EMBL/GenBank/DDBJ databases">
        <authorList>
            <person name="Alioto T."/>
            <person name="Alioto T."/>
            <person name="Gomez Garrido J."/>
        </authorList>
    </citation>
    <scope>NUCLEOTIDE SEQUENCE</scope>
</reference>
<sequence length="117" mass="12836">MFRLPKSPRAQTNAVSDIIVHCSLAQDKKALLPALRNQTPYTFEGADLSFYQDLSRSTLQWRKMLLPTMSQLRNGGVTYQWTTPRALTVTHNGSGHKIISAGEAPALLRALGLSALG</sequence>
<evidence type="ECO:0000313" key="1">
    <source>
        <dbReference type="EMBL" id="CAH2296602.1"/>
    </source>
</evidence>
<gene>
    <name evidence="1" type="ORF">PECUL_23A034353</name>
</gene>
<dbReference type="Proteomes" id="UP001295444">
    <property type="component" value="Chromosome 05"/>
</dbReference>
<organism evidence="1 2">
    <name type="scientific">Pelobates cultripes</name>
    <name type="common">Western spadefoot toad</name>
    <dbReference type="NCBI Taxonomy" id="61616"/>
    <lineage>
        <taxon>Eukaryota</taxon>
        <taxon>Metazoa</taxon>
        <taxon>Chordata</taxon>
        <taxon>Craniata</taxon>
        <taxon>Vertebrata</taxon>
        <taxon>Euteleostomi</taxon>
        <taxon>Amphibia</taxon>
        <taxon>Batrachia</taxon>
        <taxon>Anura</taxon>
        <taxon>Pelobatoidea</taxon>
        <taxon>Pelobatidae</taxon>
        <taxon>Pelobates</taxon>
    </lineage>
</organism>
<accession>A0AAD1SB80</accession>
<dbReference type="InterPro" id="IPR042566">
    <property type="entry name" value="L1_C"/>
</dbReference>
<evidence type="ECO:0000313" key="2">
    <source>
        <dbReference type="Proteomes" id="UP001295444"/>
    </source>
</evidence>
<keyword evidence="2" id="KW-1185">Reference proteome</keyword>